<protein>
    <submittedName>
        <fullName evidence="5">S-layer homology domain-containing protein</fullName>
    </submittedName>
</protein>
<dbReference type="PANTHER" id="PTHR43308">
    <property type="entry name" value="OUTER MEMBRANE PROTEIN ALPHA-RELATED"/>
    <property type="match status" value="1"/>
</dbReference>
<proteinExistence type="predicted"/>
<keyword evidence="3" id="KW-0732">Signal</keyword>
<accession>A0A939IGQ0</accession>
<name>A0A939IGQ0_CLOAM</name>
<dbReference type="Proteomes" id="UP000664545">
    <property type="component" value="Unassembled WGS sequence"/>
</dbReference>
<comment type="caution">
    <text evidence="5">The sequence shown here is derived from an EMBL/GenBank/DDBJ whole genome shotgun (WGS) entry which is preliminary data.</text>
</comment>
<feature type="region of interest" description="Disordered" evidence="2">
    <location>
        <begin position="419"/>
        <end position="453"/>
    </location>
</feature>
<dbReference type="EMBL" id="JAFJZZ010000001">
    <property type="protein sequence ID" value="MBN7772272.1"/>
    <property type="molecule type" value="Genomic_DNA"/>
</dbReference>
<feature type="signal peptide" evidence="3">
    <location>
        <begin position="1"/>
        <end position="27"/>
    </location>
</feature>
<dbReference type="PANTHER" id="PTHR43308:SF5">
    <property type="entry name" value="S-LAYER PROTEIN _ PEPTIDOGLYCAN ENDO-BETA-N-ACETYLGLUCOSAMINIDASE"/>
    <property type="match status" value="1"/>
</dbReference>
<dbReference type="PROSITE" id="PS51272">
    <property type="entry name" value="SLH"/>
    <property type="match status" value="3"/>
</dbReference>
<dbReference type="InterPro" id="IPR051465">
    <property type="entry name" value="Cell_Envelope_Struct_Comp"/>
</dbReference>
<feature type="domain" description="SLH" evidence="4">
    <location>
        <begin position="88"/>
        <end position="145"/>
    </location>
</feature>
<gene>
    <name evidence="5" type="ORF">JYB65_02750</name>
</gene>
<evidence type="ECO:0000313" key="6">
    <source>
        <dbReference type="Proteomes" id="UP000664545"/>
    </source>
</evidence>
<feature type="chain" id="PRO_5037234510" evidence="3">
    <location>
        <begin position="28"/>
        <end position="558"/>
    </location>
</feature>
<evidence type="ECO:0000256" key="1">
    <source>
        <dbReference type="ARBA" id="ARBA00022737"/>
    </source>
</evidence>
<organism evidence="5 6">
    <name type="scientific">Clostridium aminobutyricum</name>
    <dbReference type="NCBI Taxonomy" id="33953"/>
    <lineage>
        <taxon>Bacteria</taxon>
        <taxon>Bacillati</taxon>
        <taxon>Bacillota</taxon>
        <taxon>Clostridia</taxon>
        <taxon>Eubacteriales</taxon>
        <taxon>Clostridiaceae</taxon>
        <taxon>Clostridium</taxon>
    </lineage>
</organism>
<evidence type="ECO:0000259" key="4">
    <source>
        <dbReference type="PROSITE" id="PS51272"/>
    </source>
</evidence>
<evidence type="ECO:0000256" key="3">
    <source>
        <dbReference type="SAM" id="SignalP"/>
    </source>
</evidence>
<reference evidence="5" key="1">
    <citation type="submission" date="2021-02" db="EMBL/GenBank/DDBJ databases">
        <title>Abyssanaerobacter marinus gen.nov., sp., nov, anaerobic bacterium isolated from the Onnuri vent field of Indian Ocean and suggestion of Mogibacteriaceae fam. nov., and proposal of reclassification of ambiguous this family's genus member.</title>
        <authorList>
            <person name="Kim Y.J."/>
            <person name="Yang J.-A."/>
        </authorList>
    </citation>
    <scope>NUCLEOTIDE SEQUENCE</scope>
    <source>
        <strain evidence="5">DSM 2634</strain>
    </source>
</reference>
<dbReference type="Pfam" id="PF00395">
    <property type="entry name" value="SLH"/>
    <property type="match status" value="3"/>
</dbReference>
<keyword evidence="1" id="KW-0677">Repeat</keyword>
<keyword evidence="6" id="KW-1185">Reference proteome</keyword>
<evidence type="ECO:0000256" key="2">
    <source>
        <dbReference type="SAM" id="MobiDB-lite"/>
    </source>
</evidence>
<dbReference type="InterPro" id="IPR001119">
    <property type="entry name" value="SLH_dom"/>
</dbReference>
<feature type="compositionally biased region" description="Pro residues" evidence="2">
    <location>
        <begin position="440"/>
        <end position="452"/>
    </location>
</feature>
<dbReference type="AlphaFoldDB" id="A0A939IGQ0"/>
<feature type="domain" description="SLH" evidence="4">
    <location>
        <begin position="146"/>
        <end position="208"/>
    </location>
</feature>
<feature type="domain" description="SLH" evidence="4">
    <location>
        <begin position="25"/>
        <end position="87"/>
    </location>
</feature>
<feature type="compositionally biased region" description="Polar residues" evidence="2">
    <location>
        <begin position="422"/>
        <end position="432"/>
    </location>
</feature>
<sequence length="558" mass="59391">MNQLKRIAVLAMMFMMVFCLQSVTASAQSIEDMPTGWAKEAAEKAVEQGLLTPYDGKIYPDRALTRAEMAAIVNRLFQAKALGSLNAYTDVPASSWYAQDMARAVQMGAFEGNEGKLSPERSITRQEAFTVISRIFQMPDGKEESLKTFQDASSVADWAASGTASMIDAGYVNGSHGIIRPNADITRAEFAQVMFNIAENILDESGEYTQNYDGNLLITVPEVTLKNSVVTGDLILCDGVAAGDITLDHVTVEGRVVIRGGGKDTVKLIASKIKGDIVVNNVNNPVRLLASEGTVLDTVIAQNQVILDAEVSLLKLSRQSDVTLQSGKIAKLEVLSSAAGSKIAVDTGAVISTVTIDAKETTLQGKGTVAQVQINANQITVNTGGTRVIVGQGLTGVVAGGIAVTGGKTVVIDKSGSGVTVDGTTKSSNGSNHDNKTTPDPIPDPTPDPGPVLSPTAENWVEISKTGIVNVDFVSFATVALRLDFMNSKDLTEYDYYIGGVKLDAEKDVSKVMKSADDSLLVIKMMLPNNVKPQILKLVKGTEYMQIELNDIGYSVKE</sequence>
<evidence type="ECO:0000313" key="5">
    <source>
        <dbReference type="EMBL" id="MBN7772272.1"/>
    </source>
</evidence>
<dbReference type="RefSeq" id="WP_206581087.1">
    <property type="nucleotide sequence ID" value="NZ_JAFJZZ010000001.1"/>
</dbReference>